<evidence type="ECO:0000313" key="4">
    <source>
        <dbReference type="Proteomes" id="UP000320496"/>
    </source>
</evidence>
<protein>
    <recommendedName>
        <fullName evidence="2">3-keto-alpha-glucoside-1,2-lyase/3-keto-2-hydroxy-glucal hydratase domain-containing protein</fullName>
    </recommendedName>
</protein>
<gene>
    <name evidence="3" type="ORF">Mal4_27950</name>
</gene>
<evidence type="ECO:0000256" key="1">
    <source>
        <dbReference type="SAM" id="SignalP"/>
    </source>
</evidence>
<keyword evidence="4" id="KW-1185">Reference proteome</keyword>
<keyword evidence="1" id="KW-0732">Signal</keyword>
<organism evidence="3 4">
    <name type="scientific">Maioricimonas rarisocia</name>
    <dbReference type="NCBI Taxonomy" id="2528026"/>
    <lineage>
        <taxon>Bacteria</taxon>
        <taxon>Pseudomonadati</taxon>
        <taxon>Planctomycetota</taxon>
        <taxon>Planctomycetia</taxon>
        <taxon>Planctomycetales</taxon>
        <taxon>Planctomycetaceae</taxon>
        <taxon>Maioricimonas</taxon>
    </lineage>
</organism>
<dbReference type="InterPro" id="IPR010496">
    <property type="entry name" value="AL/BT2_dom"/>
</dbReference>
<dbReference type="KEGG" id="mri:Mal4_27950"/>
<feature type="signal peptide" evidence="1">
    <location>
        <begin position="1"/>
        <end position="24"/>
    </location>
</feature>
<name>A0A517Z7L2_9PLAN</name>
<feature type="chain" id="PRO_5021987393" description="3-keto-alpha-glucoside-1,2-lyase/3-keto-2-hydroxy-glucal hydratase domain-containing protein" evidence="1">
    <location>
        <begin position="25"/>
        <end position="263"/>
    </location>
</feature>
<evidence type="ECO:0000313" key="3">
    <source>
        <dbReference type="EMBL" id="QDU38467.1"/>
    </source>
</evidence>
<feature type="domain" description="3-keto-alpha-glucoside-1,2-lyase/3-keto-2-hydroxy-glucal hydratase" evidence="2">
    <location>
        <begin position="38"/>
        <end position="215"/>
    </location>
</feature>
<dbReference type="OrthoDB" id="9814708at2"/>
<dbReference type="RefSeq" id="WP_145369743.1">
    <property type="nucleotide sequence ID" value="NZ_CP036275.1"/>
</dbReference>
<dbReference type="GO" id="GO:0016787">
    <property type="term" value="F:hydrolase activity"/>
    <property type="evidence" value="ECO:0007669"/>
    <property type="project" value="InterPro"/>
</dbReference>
<evidence type="ECO:0000259" key="2">
    <source>
        <dbReference type="Pfam" id="PF06439"/>
    </source>
</evidence>
<reference evidence="3 4" key="1">
    <citation type="submission" date="2019-02" db="EMBL/GenBank/DDBJ databases">
        <title>Deep-cultivation of Planctomycetes and their phenomic and genomic characterization uncovers novel biology.</title>
        <authorList>
            <person name="Wiegand S."/>
            <person name="Jogler M."/>
            <person name="Boedeker C."/>
            <person name="Pinto D."/>
            <person name="Vollmers J."/>
            <person name="Rivas-Marin E."/>
            <person name="Kohn T."/>
            <person name="Peeters S.H."/>
            <person name="Heuer A."/>
            <person name="Rast P."/>
            <person name="Oberbeckmann S."/>
            <person name="Bunk B."/>
            <person name="Jeske O."/>
            <person name="Meyerdierks A."/>
            <person name="Storesund J.E."/>
            <person name="Kallscheuer N."/>
            <person name="Luecker S."/>
            <person name="Lage O.M."/>
            <person name="Pohl T."/>
            <person name="Merkel B.J."/>
            <person name="Hornburger P."/>
            <person name="Mueller R.-W."/>
            <person name="Bruemmer F."/>
            <person name="Labrenz M."/>
            <person name="Spormann A.M."/>
            <person name="Op den Camp H."/>
            <person name="Overmann J."/>
            <person name="Amann R."/>
            <person name="Jetten M.S.M."/>
            <person name="Mascher T."/>
            <person name="Medema M.H."/>
            <person name="Devos D.P."/>
            <person name="Kaster A.-K."/>
            <person name="Ovreas L."/>
            <person name="Rohde M."/>
            <person name="Galperin M.Y."/>
            <person name="Jogler C."/>
        </authorList>
    </citation>
    <scope>NUCLEOTIDE SEQUENCE [LARGE SCALE GENOMIC DNA]</scope>
    <source>
        <strain evidence="3 4">Mal4</strain>
    </source>
</reference>
<dbReference type="Pfam" id="PF06439">
    <property type="entry name" value="3keto-disac_hyd"/>
    <property type="match status" value="1"/>
</dbReference>
<dbReference type="Proteomes" id="UP000320496">
    <property type="component" value="Chromosome"/>
</dbReference>
<proteinExistence type="predicted"/>
<dbReference type="EMBL" id="CP036275">
    <property type="protein sequence ID" value="QDU38467.1"/>
    <property type="molecule type" value="Genomic_DNA"/>
</dbReference>
<dbReference type="Gene3D" id="2.60.120.560">
    <property type="entry name" value="Exo-inulinase, domain 1"/>
    <property type="match status" value="1"/>
</dbReference>
<accession>A0A517Z7L2</accession>
<dbReference type="AlphaFoldDB" id="A0A517Z7L2"/>
<sequence length="263" mass="29985" precursor="true">MTVLRHALPLLVLSFVLSLPSLQAGEPNRLSAEEKQQGFTLLFDGTNLDGWKQSSNWSVEDGVITRRDRGGSLVFTEAKVPDDFELRFEWKVGEGSNSGVYYRPGQYEYQILDNKRHADGKNPRTSAASLYFCMAPSHDATRPAGEWNTGRIVCKGTVIQHWLNGEKVIDFDYTDPKWEFNVDLLNKRGADLTARGANLSLQDHGDPVWYRSIRWRELPDDFELDRSPVGPAKIPADVLEAERQKLERILENRRRAAQRRQAN</sequence>